<reference evidence="2" key="1">
    <citation type="submission" date="2023-03" db="EMBL/GenBank/DDBJ databases">
        <title>Electrophorus voltai genome.</title>
        <authorList>
            <person name="Bian C."/>
        </authorList>
    </citation>
    <scope>NUCLEOTIDE SEQUENCE</scope>
    <source>
        <strain evidence="2">CB-2022</strain>
        <tissue evidence="2">Muscle</tissue>
    </source>
</reference>
<accession>A0AAD9DN37</accession>
<comment type="caution">
    <text evidence="2">The sequence shown here is derived from an EMBL/GenBank/DDBJ whole genome shotgun (WGS) entry which is preliminary data.</text>
</comment>
<evidence type="ECO:0000256" key="1">
    <source>
        <dbReference type="SAM" id="Phobius"/>
    </source>
</evidence>
<evidence type="ECO:0000313" key="2">
    <source>
        <dbReference type="EMBL" id="KAK1788790.1"/>
    </source>
</evidence>
<sequence>MTGGLVGVPFPFSGLFNMCGAVHVPVPITVFLPITLNVPIALSPFVSGPVPVSVCVLVSVIVLVPVLPPAVLPVLAHGRYSHS</sequence>
<feature type="transmembrane region" description="Helical" evidence="1">
    <location>
        <begin position="54"/>
        <end position="76"/>
    </location>
</feature>
<gene>
    <name evidence="2" type="ORF">P4O66_002600</name>
</gene>
<keyword evidence="3" id="KW-1185">Reference proteome</keyword>
<feature type="transmembrane region" description="Helical" evidence="1">
    <location>
        <begin position="20"/>
        <end position="42"/>
    </location>
</feature>
<keyword evidence="1" id="KW-1133">Transmembrane helix</keyword>
<organism evidence="2 3">
    <name type="scientific">Electrophorus voltai</name>
    <dbReference type="NCBI Taxonomy" id="2609070"/>
    <lineage>
        <taxon>Eukaryota</taxon>
        <taxon>Metazoa</taxon>
        <taxon>Chordata</taxon>
        <taxon>Craniata</taxon>
        <taxon>Vertebrata</taxon>
        <taxon>Euteleostomi</taxon>
        <taxon>Actinopterygii</taxon>
        <taxon>Neopterygii</taxon>
        <taxon>Teleostei</taxon>
        <taxon>Ostariophysi</taxon>
        <taxon>Gymnotiformes</taxon>
        <taxon>Gymnotoidei</taxon>
        <taxon>Gymnotidae</taxon>
        <taxon>Electrophorus</taxon>
    </lineage>
</organism>
<evidence type="ECO:0000313" key="3">
    <source>
        <dbReference type="Proteomes" id="UP001239994"/>
    </source>
</evidence>
<protein>
    <submittedName>
        <fullName evidence="2">Uncharacterized protein</fullName>
    </submittedName>
</protein>
<proteinExistence type="predicted"/>
<name>A0AAD9DN37_9TELE</name>
<keyword evidence="1" id="KW-0472">Membrane</keyword>
<dbReference type="AlphaFoldDB" id="A0AAD9DN37"/>
<keyword evidence="1" id="KW-0812">Transmembrane</keyword>
<dbReference type="EMBL" id="JAROKS010000022">
    <property type="protein sequence ID" value="KAK1788790.1"/>
    <property type="molecule type" value="Genomic_DNA"/>
</dbReference>
<dbReference type="Proteomes" id="UP001239994">
    <property type="component" value="Unassembled WGS sequence"/>
</dbReference>